<dbReference type="OrthoDB" id="206452at2759"/>
<dbReference type="GeneID" id="19337601"/>
<dbReference type="Gene3D" id="1.10.357.40">
    <property type="entry name" value="YbiA-like"/>
    <property type="match status" value="1"/>
</dbReference>
<dbReference type="RefSeq" id="XP_007929436.1">
    <property type="nucleotide sequence ID" value="XM_007931245.1"/>
</dbReference>
<feature type="domain" description="NADAR" evidence="1">
    <location>
        <begin position="1"/>
        <end position="99"/>
    </location>
</feature>
<dbReference type="VEuPathDB" id="FungiDB:MYCFIDRAFT_212076"/>
<dbReference type="Pfam" id="PF08719">
    <property type="entry name" value="NADAR"/>
    <property type="match status" value="1"/>
</dbReference>
<evidence type="ECO:0000313" key="3">
    <source>
        <dbReference type="Proteomes" id="UP000016932"/>
    </source>
</evidence>
<proteinExistence type="predicted"/>
<dbReference type="CDD" id="cd15457">
    <property type="entry name" value="NADAR"/>
    <property type="match status" value="1"/>
</dbReference>
<keyword evidence="3" id="KW-1185">Reference proteome</keyword>
<dbReference type="AlphaFoldDB" id="M2YS07"/>
<dbReference type="InterPro" id="IPR012816">
    <property type="entry name" value="NADAR"/>
</dbReference>
<dbReference type="InterPro" id="IPR037238">
    <property type="entry name" value="YbiA-like_sf"/>
</dbReference>
<evidence type="ECO:0000313" key="2">
    <source>
        <dbReference type="EMBL" id="EME80530.1"/>
    </source>
</evidence>
<dbReference type="NCBIfam" id="TIGR02464">
    <property type="entry name" value="ribofla_fusion"/>
    <property type="match status" value="1"/>
</dbReference>
<dbReference type="KEGG" id="pfj:MYCFIDRAFT_212076"/>
<accession>M2YS07</accession>
<dbReference type="EMBL" id="KB446561">
    <property type="protein sequence ID" value="EME80530.1"/>
    <property type="molecule type" value="Genomic_DNA"/>
</dbReference>
<protein>
    <recommendedName>
        <fullName evidence="1">NADAR domain-containing protein</fullName>
    </recommendedName>
</protein>
<evidence type="ECO:0000259" key="1">
    <source>
        <dbReference type="Pfam" id="PF08719"/>
    </source>
</evidence>
<sequence>MMASKARLFRDQPMMVKILQASHPGKAKALGKQVRGFSEKVWVQNCDQIVEEGNMHKFRGNEGLKKKLLATGDRELVEASPHDRIWGVGFDAAHAEANRQ</sequence>
<reference evidence="2 3" key="1">
    <citation type="journal article" date="2012" name="PLoS Pathog.">
        <title>Diverse lifestyles and strategies of plant pathogenesis encoded in the genomes of eighteen Dothideomycetes fungi.</title>
        <authorList>
            <person name="Ohm R.A."/>
            <person name="Feau N."/>
            <person name="Henrissat B."/>
            <person name="Schoch C.L."/>
            <person name="Horwitz B.A."/>
            <person name="Barry K.W."/>
            <person name="Condon B.J."/>
            <person name="Copeland A.C."/>
            <person name="Dhillon B."/>
            <person name="Glaser F."/>
            <person name="Hesse C.N."/>
            <person name="Kosti I."/>
            <person name="LaButti K."/>
            <person name="Lindquist E.A."/>
            <person name="Lucas S."/>
            <person name="Salamov A.A."/>
            <person name="Bradshaw R.E."/>
            <person name="Ciuffetti L."/>
            <person name="Hamelin R.C."/>
            <person name="Kema G.H.J."/>
            <person name="Lawrence C."/>
            <person name="Scott J.A."/>
            <person name="Spatafora J.W."/>
            <person name="Turgeon B.G."/>
            <person name="de Wit P.J.G.M."/>
            <person name="Zhong S."/>
            <person name="Goodwin S.B."/>
            <person name="Grigoriev I.V."/>
        </authorList>
    </citation>
    <scope>NUCLEOTIDE SEQUENCE [LARGE SCALE GENOMIC DNA]</scope>
    <source>
        <strain evidence="2 3">CIRAD86</strain>
    </source>
</reference>
<dbReference type="Proteomes" id="UP000016932">
    <property type="component" value="Unassembled WGS sequence"/>
</dbReference>
<dbReference type="HOGENOM" id="CLU_084247_2_0_1"/>
<organism evidence="2 3">
    <name type="scientific">Pseudocercospora fijiensis (strain CIRAD86)</name>
    <name type="common">Black leaf streak disease fungus</name>
    <name type="synonym">Mycosphaerella fijiensis</name>
    <dbReference type="NCBI Taxonomy" id="383855"/>
    <lineage>
        <taxon>Eukaryota</taxon>
        <taxon>Fungi</taxon>
        <taxon>Dikarya</taxon>
        <taxon>Ascomycota</taxon>
        <taxon>Pezizomycotina</taxon>
        <taxon>Dothideomycetes</taxon>
        <taxon>Dothideomycetidae</taxon>
        <taxon>Mycosphaerellales</taxon>
        <taxon>Mycosphaerellaceae</taxon>
        <taxon>Pseudocercospora</taxon>
    </lineage>
</organism>
<dbReference type="eggNOG" id="ENOG502RV5J">
    <property type="taxonomic scope" value="Eukaryota"/>
</dbReference>
<dbReference type="SUPFAM" id="SSF143990">
    <property type="entry name" value="YbiA-like"/>
    <property type="match status" value="1"/>
</dbReference>
<gene>
    <name evidence="2" type="ORF">MYCFIDRAFT_212076</name>
</gene>
<name>M2YS07_PSEFD</name>